<dbReference type="Pfam" id="PF00486">
    <property type="entry name" value="Trans_reg_C"/>
    <property type="match status" value="1"/>
</dbReference>
<keyword evidence="8" id="KW-1185">Reference proteome</keyword>
<dbReference type="InterPro" id="IPR051677">
    <property type="entry name" value="AfsR-DnrI-RedD_regulator"/>
</dbReference>
<evidence type="ECO:0000256" key="4">
    <source>
        <dbReference type="ARBA" id="ARBA00023163"/>
    </source>
</evidence>
<dbReference type="SMART" id="SM01043">
    <property type="entry name" value="BTAD"/>
    <property type="match status" value="1"/>
</dbReference>
<dbReference type="InterPro" id="IPR016032">
    <property type="entry name" value="Sig_transdc_resp-reg_C-effctor"/>
</dbReference>
<dbReference type="SUPFAM" id="SSF48452">
    <property type="entry name" value="TPR-like"/>
    <property type="match status" value="1"/>
</dbReference>
<dbReference type="PANTHER" id="PTHR35807:SF1">
    <property type="entry name" value="TRANSCRIPTIONAL REGULATOR REDD"/>
    <property type="match status" value="1"/>
</dbReference>
<dbReference type="PROSITE" id="PS51755">
    <property type="entry name" value="OMPR_PHOB"/>
    <property type="match status" value="1"/>
</dbReference>
<dbReference type="CDD" id="cd15831">
    <property type="entry name" value="BTAD"/>
    <property type="match status" value="1"/>
</dbReference>
<comment type="similarity">
    <text evidence="1">Belongs to the AfsR/DnrI/RedD regulatory family.</text>
</comment>
<dbReference type="SMART" id="SM00862">
    <property type="entry name" value="Trans_reg_C"/>
    <property type="match status" value="1"/>
</dbReference>
<dbReference type="EMBL" id="WUTW01000001">
    <property type="protein sequence ID" value="MXQ64211.1"/>
    <property type="molecule type" value="Genomic_DNA"/>
</dbReference>
<evidence type="ECO:0000256" key="1">
    <source>
        <dbReference type="ARBA" id="ARBA00005820"/>
    </source>
</evidence>
<dbReference type="Proteomes" id="UP000431901">
    <property type="component" value="Unassembled WGS sequence"/>
</dbReference>
<feature type="DNA-binding region" description="OmpR/PhoB-type" evidence="5">
    <location>
        <begin position="1"/>
        <end position="92"/>
    </location>
</feature>
<evidence type="ECO:0000313" key="8">
    <source>
        <dbReference type="Proteomes" id="UP000431901"/>
    </source>
</evidence>
<protein>
    <submittedName>
        <fullName evidence="7">Activator protein</fullName>
    </submittedName>
</protein>
<dbReference type="Pfam" id="PF03704">
    <property type="entry name" value="BTAD"/>
    <property type="match status" value="1"/>
</dbReference>
<dbReference type="AlphaFoldDB" id="A0A6I4W465"/>
<gene>
    <name evidence="7" type="ORF">GQ466_09190</name>
</gene>
<dbReference type="SUPFAM" id="SSF46894">
    <property type="entry name" value="C-terminal effector domain of the bipartite response regulators"/>
    <property type="match status" value="1"/>
</dbReference>
<name>A0A6I4W465_9ACTN</name>
<dbReference type="InterPro" id="IPR011990">
    <property type="entry name" value="TPR-like_helical_dom_sf"/>
</dbReference>
<keyword evidence="3 5" id="KW-0238">DNA-binding</keyword>
<evidence type="ECO:0000256" key="5">
    <source>
        <dbReference type="PROSITE-ProRule" id="PRU01091"/>
    </source>
</evidence>
<organism evidence="7 8">
    <name type="scientific">Actinomadura rayongensis</name>
    <dbReference type="NCBI Taxonomy" id="1429076"/>
    <lineage>
        <taxon>Bacteria</taxon>
        <taxon>Bacillati</taxon>
        <taxon>Actinomycetota</taxon>
        <taxon>Actinomycetes</taxon>
        <taxon>Streptosporangiales</taxon>
        <taxon>Thermomonosporaceae</taxon>
        <taxon>Actinomadura</taxon>
    </lineage>
</organism>
<sequence>MRYEILGSLRVADGEVTITAPKIEVVLATLLIRSGEVVSVDQLVTEVWGGEPPQRATAALYVYVSQLRKLLPRDESGARPIETRSPGYVLRADEGQLDLHLFQRLVRESRAHVRAGRWDEARVGLEEALGLARGPALATLPGGPVINGFARWVEEVRLECQETLGEMKLRLGRHREMVGVLSGLIREHPLHEPFYGQLMLALYRCDRRADALGVYQTARETLNRELGLDPGRGLREMQRSILAADEVLDVRPAV</sequence>
<evidence type="ECO:0000256" key="2">
    <source>
        <dbReference type="ARBA" id="ARBA00023015"/>
    </source>
</evidence>
<dbReference type="InterPro" id="IPR001867">
    <property type="entry name" value="OmpR/PhoB-type_DNA-bd"/>
</dbReference>
<keyword evidence="4" id="KW-0804">Transcription</keyword>
<evidence type="ECO:0000313" key="7">
    <source>
        <dbReference type="EMBL" id="MXQ64211.1"/>
    </source>
</evidence>
<dbReference type="GO" id="GO:0006355">
    <property type="term" value="P:regulation of DNA-templated transcription"/>
    <property type="evidence" value="ECO:0007669"/>
    <property type="project" value="InterPro"/>
</dbReference>
<dbReference type="InterPro" id="IPR005158">
    <property type="entry name" value="BTAD"/>
</dbReference>
<dbReference type="GO" id="GO:0000160">
    <property type="term" value="P:phosphorelay signal transduction system"/>
    <property type="evidence" value="ECO:0007669"/>
    <property type="project" value="InterPro"/>
</dbReference>
<dbReference type="PANTHER" id="PTHR35807">
    <property type="entry name" value="TRANSCRIPTIONAL REGULATOR REDD-RELATED"/>
    <property type="match status" value="1"/>
</dbReference>
<evidence type="ECO:0000259" key="6">
    <source>
        <dbReference type="PROSITE" id="PS51755"/>
    </source>
</evidence>
<accession>A0A6I4W465</accession>
<dbReference type="GO" id="GO:0003677">
    <property type="term" value="F:DNA binding"/>
    <property type="evidence" value="ECO:0007669"/>
    <property type="project" value="UniProtKB-UniRule"/>
</dbReference>
<dbReference type="InterPro" id="IPR036388">
    <property type="entry name" value="WH-like_DNA-bd_sf"/>
</dbReference>
<feature type="domain" description="OmpR/PhoB-type" evidence="6">
    <location>
        <begin position="1"/>
        <end position="92"/>
    </location>
</feature>
<dbReference type="RefSeq" id="WP_161102255.1">
    <property type="nucleotide sequence ID" value="NZ_JBHLYI010000014.1"/>
</dbReference>
<comment type="caution">
    <text evidence="7">The sequence shown here is derived from an EMBL/GenBank/DDBJ whole genome shotgun (WGS) entry which is preliminary data.</text>
</comment>
<keyword evidence="2" id="KW-0805">Transcription regulation</keyword>
<reference evidence="7 8" key="1">
    <citation type="submission" date="2019-12" db="EMBL/GenBank/DDBJ databases">
        <title>Nocardia macrotermitis sp. nov. and Nocardia aurantia sp. nov., isolated from the gut of the fungus growing-termite Macrotermes natalensis.</title>
        <authorList>
            <person name="Christine B."/>
            <person name="Rene B."/>
        </authorList>
    </citation>
    <scope>NUCLEOTIDE SEQUENCE [LARGE SCALE GENOMIC DNA]</scope>
    <source>
        <strain evidence="7 8">DSM 102126</strain>
    </source>
</reference>
<evidence type="ECO:0000256" key="3">
    <source>
        <dbReference type="ARBA" id="ARBA00023125"/>
    </source>
</evidence>
<dbReference type="Gene3D" id="1.25.40.10">
    <property type="entry name" value="Tetratricopeptide repeat domain"/>
    <property type="match status" value="1"/>
</dbReference>
<dbReference type="OrthoDB" id="4054020at2"/>
<proteinExistence type="inferred from homology"/>
<dbReference type="Gene3D" id="1.10.10.10">
    <property type="entry name" value="Winged helix-like DNA-binding domain superfamily/Winged helix DNA-binding domain"/>
    <property type="match status" value="1"/>
</dbReference>